<dbReference type="SUPFAM" id="SSF51735">
    <property type="entry name" value="NAD(P)-binding Rossmann-fold domains"/>
    <property type="match status" value="1"/>
</dbReference>
<dbReference type="Gene3D" id="3.40.50.720">
    <property type="entry name" value="NAD(P)-binding Rossmann-like Domain"/>
    <property type="match status" value="1"/>
</dbReference>
<comment type="caution">
    <text evidence="6">The sequence shown here is derived from an EMBL/GenBank/DDBJ whole genome shotgun (WGS) entry which is preliminary data.</text>
</comment>
<dbReference type="Pfam" id="PF03446">
    <property type="entry name" value="NAD_binding_2"/>
    <property type="match status" value="1"/>
</dbReference>
<dbReference type="PIRSF" id="PIRSF000103">
    <property type="entry name" value="HIBADH"/>
    <property type="match status" value="1"/>
</dbReference>
<feature type="domain" description="NADPH-dependent reductive aminase-like C-terminal" evidence="5">
    <location>
        <begin position="160"/>
        <end position="285"/>
    </location>
</feature>
<dbReference type="AlphaFoldDB" id="A0A918TM59"/>
<proteinExistence type="inferred from homology"/>
<comment type="similarity">
    <text evidence="1">Belongs to the HIBADH-related family.</text>
</comment>
<evidence type="ECO:0000256" key="2">
    <source>
        <dbReference type="ARBA" id="ARBA00023002"/>
    </source>
</evidence>
<dbReference type="Gene3D" id="1.10.1040.10">
    <property type="entry name" value="N-(1-d-carboxylethyl)-l-norvaline Dehydrogenase, domain 2"/>
    <property type="match status" value="1"/>
</dbReference>
<dbReference type="Pfam" id="PF21761">
    <property type="entry name" value="RedAm-like_C"/>
    <property type="match status" value="1"/>
</dbReference>
<evidence type="ECO:0000256" key="3">
    <source>
        <dbReference type="SAM" id="SignalP"/>
    </source>
</evidence>
<evidence type="ECO:0000313" key="6">
    <source>
        <dbReference type="EMBL" id="GHC48126.1"/>
    </source>
</evidence>
<dbReference type="InterPro" id="IPR006115">
    <property type="entry name" value="6PGDH_NADP-bd"/>
</dbReference>
<dbReference type="GO" id="GO:0016491">
    <property type="term" value="F:oxidoreductase activity"/>
    <property type="evidence" value="ECO:0007669"/>
    <property type="project" value="UniProtKB-KW"/>
</dbReference>
<dbReference type="EMBL" id="BMVB01000007">
    <property type="protein sequence ID" value="GHC48126.1"/>
    <property type="molecule type" value="Genomic_DNA"/>
</dbReference>
<accession>A0A918TM59</accession>
<reference evidence="6" key="1">
    <citation type="journal article" date="2014" name="Int. J. Syst. Evol. Microbiol.">
        <title>Complete genome sequence of Corynebacterium casei LMG S-19264T (=DSM 44701T), isolated from a smear-ripened cheese.</title>
        <authorList>
            <consortium name="US DOE Joint Genome Institute (JGI-PGF)"/>
            <person name="Walter F."/>
            <person name="Albersmeier A."/>
            <person name="Kalinowski J."/>
            <person name="Ruckert C."/>
        </authorList>
    </citation>
    <scope>NUCLEOTIDE SEQUENCE</scope>
    <source>
        <strain evidence="6">JCM 4633</strain>
    </source>
</reference>
<feature type="chain" id="PRO_5038393475" evidence="3">
    <location>
        <begin position="19"/>
        <end position="290"/>
    </location>
</feature>
<dbReference type="InterPro" id="IPR051265">
    <property type="entry name" value="HIBADH-related_NP60_sf"/>
</dbReference>
<name>A0A918TM59_STRCJ</name>
<evidence type="ECO:0000259" key="5">
    <source>
        <dbReference type="Pfam" id="PF21761"/>
    </source>
</evidence>
<dbReference type="InterPro" id="IPR048666">
    <property type="entry name" value="RedAm-like_C"/>
</dbReference>
<dbReference type="PANTHER" id="PTHR43580:SF2">
    <property type="entry name" value="CYTOKINE-LIKE NUCLEAR FACTOR N-PAC"/>
    <property type="match status" value="1"/>
</dbReference>
<feature type="domain" description="6-phosphogluconate dehydrogenase NADP-binding" evidence="4">
    <location>
        <begin position="5"/>
        <end position="155"/>
    </location>
</feature>
<dbReference type="GO" id="GO:0050661">
    <property type="term" value="F:NADP binding"/>
    <property type="evidence" value="ECO:0007669"/>
    <property type="project" value="InterPro"/>
</dbReference>
<protein>
    <submittedName>
        <fullName evidence="6">3-hydroxyisobutyrate dehydrogenase</fullName>
    </submittedName>
</protein>
<keyword evidence="2" id="KW-0560">Oxidoreductase</keyword>
<keyword evidence="3" id="KW-0732">Signal</keyword>
<dbReference type="PANTHER" id="PTHR43580">
    <property type="entry name" value="OXIDOREDUCTASE GLYR1-RELATED"/>
    <property type="match status" value="1"/>
</dbReference>
<dbReference type="Proteomes" id="UP000646244">
    <property type="component" value="Unassembled WGS sequence"/>
</dbReference>
<dbReference type="InterPro" id="IPR013328">
    <property type="entry name" value="6PGD_dom2"/>
</dbReference>
<sequence>MNTTVTVLGLGQMGSALARAFLAAGHTTTVWNRSAAKAGALVAEGAVRAESVREAVTASEVVVVCVTTYDDAHAVLGPVADALAGRTLVNLTSGSPEQARERAAWAAAHGADYLDGAIMTTPPGIGSSAFMLLCSGSPTAFAAHRDTLAALAAPVDLGADPALASLYDTALLGLMWASLSGWLHGAALTGSEEVPATRFTEVATRWMNAVGGFMTTYAPQIDAGRYPGDDATLDIHLATMDHLVHASEARGLDTGLPKLLRDVTARAVAAGHGRDGYAALIELVRAGGRA</sequence>
<evidence type="ECO:0000256" key="1">
    <source>
        <dbReference type="ARBA" id="ARBA00009080"/>
    </source>
</evidence>
<reference evidence="6" key="2">
    <citation type="submission" date="2020-09" db="EMBL/GenBank/DDBJ databases">
        <authorList>
            <person name="Sun Q."/>
            <person name="Ohkuma M."/>
        </authorList>
    </citation>
    <scope>NUCLEOTIDE SEQUENCE</scope>
    <source>
        <strain evidence="6">JCM 4633</strain>
    </source>
</reference>
<dbReference type="InterPro" id="IPR036291">
    <property type="entry name" value="NAD(P)-bd_dom_sf"/>
</dbReference>
<gene>
    <name evidence="6" type="primary">mmsB</name>
    <name evidence="6" type="ORF">GCM10010507_24540</name>
</gene>
<evidence type="ECO:0000259" key="4">
    <source>
        <dbReference type="Pfam" id="PF03446"/>
    </source>
</evidence>
<organism evidence="6 7">
    <name type="scientific">Streptomyces cinnamoneus</name>
    <name type="common">Streptoverticillium cinnamoneum</name>
    <dbReference type="NCBI Taxonomy" id="53446"/>
    <lineage>
        <taxon>Bacteria</taxon>
        <taxon>Bacillati</taxon>
        <taxon>Actinomycetota</taxon>
        <taxon>Actinomycetes</taxon>
        <taxon>Kitasatosporales</taxon>
        <taxon>Streptomycetaceae</taxon>
        <taxon>Streptomyces</taxon>
        <taxon>Streptomyces cinnamoneus group</taxon>
    </lineage>
</organism>
<dbReference type="InterPro" id="IPR015815">
    <property type="entry name" value="HIBADH-related"/>
</dbReference>
<feature type="signal peptide" evidence="3">
    <location>
        <begin position="1"/>
        <end position="18"/>
    </location>
</feature>
<evidence type="ECO:0000313" key="7">
    <source>
        <dbReference type="Proteomes" id="UP000646244"/>
    </source>
</evidence>